<evidence type="ECO:0000259" key="2">
    <source>
        <dbReference type="Pfam" id="PF00582"/>
    </source>
</evidence>
<comment type="caution">
    <text evidence="3">The sequence shown here is derived from an EMBL/GenBank/DDBJ whole genome shotgun (WGS) entry which is preliminary data.</text>
</comment>
<dbReference type="Pfam" id="PF00582">
    <property type="entry name" value="Usp"/>
    <property type="match status" value="2"/>
</dbReference>
<dbReference type="EMBL" id="JAAYEE010000134">
    <property type="protein sequence ID" value="NLW35459.1"/>
    <property type="molecule type" value="Genomic_DNA"/>
</dbReference>
<dbReference type="InterPro" id="IPR014729">
    <property type="entry name" value="Rossmann-like_a/b/a_fold"/>
</dbReference>
<dbReference type="PANTHER" id="PTHR46268">
    <property type="entry name" value="STRESS RESPONSE PROTEIN NHAX"/>
    <property type="match status" value="1"/>
</dbReference>
<comment type="similarity">
    <text evidence="1">Belongs to the universal stress protein A family.</text>
</comment>
<dbReference type="Gene3D" id="3.40.50.620">
    <property type="entry name" value="HUPs"/>
    <property type="match status" value="2"/>
</dbReference>
<protein>
    <submittedName>
        <fullName evidence="3">Universal stress protein</fullName>
    </submittedName>
</protein>
<dbReference type="PRINTS" id="PR01438">
    <property type="entry name" value="UNVRSLSTRESS"/>
</dbReference>
<name>A0A971M4E1_9BACT</name>
<dbReference type="InterPro" id="IPR006016">
    <property type="entry name" value="UspA"/>
</dbReference>
<dbReference type="Proteomes" id="UP000777265">
    <property type="component" value="Unassembled WGS sequence"/>
</dbReference>
<feature type="domain" description="UspA" evidence="2">
    <location>
        <begin position="5"/>
        <end position="144"/>
    </location>
</feature>
<feature type="domain" description="UspA" evidence="2">
    <location>
        <begin position="151"/>
        <end position="291"/>
    </location>
</feature>
<dbReference type="PANTHER" id="PTHR46268:SF6">
    <property type="entry name" value="UNIVERSAL STRESS PROTEIN UP12"/>
    <property type="match status" value="1"/>
</dbReference>
<evidence type="ECO:0000313" key="4">
    <source>
        <dbReference type="Proteomes" id="UP000777265"/>
    </source>
</evidence>
<evidence type="ECO:0000256" key="1">
    <source>
        <dbReference type="ARBA" id="ARBA00008791"/>
    </source>
</evidence>
<gene>
    <name evidence="3" type="ORF">GXY80_08265</name>
</gene>
<reference evidence="3" key="2">
    <citation type="submission" date="2020-01" db="EMBL/GenBank/DDBJ databases">
        <authorList>
            <person name="Campanaro S."/>
        </authorList>
    </citation>
    <scope>NUCLEOTIDE SEQUENCE</scope>
    <source>
        <strain evidence="3">AS06rmzACSIP_7</strain>
    </source>
</reference>
<dbReference type="SUPFAM" id="SSF52402">
    <property type="entry name" value="Adenine nucleotide alpha hydrolases-like"/>
    <property type="match status" value="2"/>
</dbReference>
<dbReference type="InterPro" id="IPR006015">
    <property type="entry name" value="Universal_stress_UspA"/>
</dbReference>
<dbReference type="CDD" id="cd00293">
    <property type="entry name" value="USP-like"/>
    <property type="match status" value="2"/>
</dbReference>
<reference evidence="3" key="1">
    <citation type="journal article" date="2020" name="Biotechnol. Biofuels">
        <title>New insights from the biogas microbiome by comprehensive genome-resolved metagenomics of nearly 1600 species originating from multiple anaerobic digesters.</title>
        <authorList>
            <person name="Campanaro S."/>
            <person name="Treu L."/>
            <person name="Rodriguez-R L.M."/>
            <person name="Kovalovszki A."/>
            <person name="Ziels R.M."/>
            <person name="Maus I."/>
            <person name="Zhu X."/>
            <person name="Kougias P.G."/>
            <person name="Basile A."/>
            <person name="Luo G."/>
            <person name="Schluter A."/>
            <person name="Konstantinidis K.T."/>
            <person name="Angelidaki I."/>
        </authorList>
    </citation>
    <scope>NUCLEOTIDE SEQUENCE</scope>
    <source>
        <strain evidence="3">AS06rmzACSIP_7</strain>
    </source>
</reference>
<organism evidence="3 4">
    <name type="scientific">Syntrophorhabdus aromaticivorans</name>
    <dbReference type="NCBI Taxonomy" id="328301"/>
    <lineage>
        <taxon>Bacteria</taxon>
        <taxon>Pseudomonadati</taxon>
        <taxon>Thermodesulfobacteriota</taxon>
        <taxon>Syntrophorhabdia</taxon>
        <taxon>Syntrophorhabdales</taxon>
        <taxon>Syntrophorhabdaceae</taxon>
        <taxon>Syntrophorhabdus</taxon>
    </lineage>
</organism>
<accession>A0A971M4E1</accession>
<sequence length="292" mass="31884">MAHIQSILAATDFSPDARHAAERAGMLGTTLGIRRGVLLHVLEQSWLDGLRQLVGSPAEAKHGIIDDASLSLAELAEEICRLSDFPFEPRVCTGNTLGVIAETASYFDLLVLGARGRHPVLALALGTTSQRLLGKTRQPVLVVKSKPAGPYQRVLVAVDFSPNSEKALAYSQAIAPQATVYLVHIFESLFEMKMISVSVSDEIIKEYRIKAYLEAEAELTHFIKKVGVDPRRLVCVVEQGHAPGRLPEIAGKWDPELIIVGKHGRSRIEEFLLGSVTLHVLAQSRCDVLVVE</sequence>
<evidence type="ECO:0000313" key="3">
    <source>
        <dbReference type="EMBL" id="NLW35459.1"/>
    </source>
</evidence>
<proteinExistence type="inferred from homology"/>
<dbReference type="AlphaFoldDB" id="A0A971M4E1"/>